<organism evidence="2 3">
    <name type="scientific">Qipengyuania polymorpha</name>
    <dbReference type="NCBI Taxonomy" id="2867234"/>
    <lineage>
        <taxon>Bacteria</taxon>
        <taxon>Pseudomonadati</taxon>
        <taxon>Pseudomonadota</taxon>
        <taxon>Alphaproteobacteria</taxon>
        <taxon>Sphingomonadales</taxon>
        <taxon>Erythrobacteraceae</taxon>
        <taxon>Qipengyuania</taxon>
    </lineage>
</organism>
<protein>
    <recommendedName>
        <fullName evidence="1">Putative membrane protein insertion efficiency factor</fullName>
    </recommendedName>
</protein>
<dbReference type="SMART" id="SM01234">
    <property type="entry name" value="Haemolytic"/>
    <property type="match status" value="1"/>
</dbReference>
<proteinExistence type="inferred from homology"/>
<comment type="function">
    <text evidence="1">Could be involved in insertion of integral membrane proteins into the membrane.</text>
</comment>
<dbReference type="PANTHER" id="PTHR33383">
    <property type="entry name" value="MEMBRANE PROTEIN INSERTION EFFICIENCY FACTOR-RELATED"/>
    <property type="match status" value="1"/>
</dbReference>
<dbReference type="HAMAP" id="MF_00386">
    <property type="entry name" value="UPF0161_YidD"/>
    <property type="match status" value="1"/>
</dbReference>
<gene>
    <name evidence="2" type="primary">yidD</name>
    <name evidence="2" type="ORF">K3152_08930</name>
</gene>
<comment type="subcellular location">
    <subcellularLocation>
        <location evidence="1">Cell membrane</location>
        <topology evidence="1">Peripheral membrane protein</topology>
        <orientation evidence="1">Cytoplasmic side</orientation>
    </subcellularLocation>
</comment>
<evidence type="ECO:0000313" key="3">
    <source>
        <dbReference type="Proteomes" id="UP000783253"/>
    </source>
</evidence>
<keyword evidence="1" id="KW-1003">Cell membrane</keyword>
<dbReference type="Proteomes" id="UP000783253">
    <property type="component" value="Unassembled WGS sequence"/>
</dbReference>
<dbReference type="InterPro" id="IPR002696">
    <property type="entry name" value="Membr_insert_effic_factor_YidD"/>
</dbReference>
<comment type="similarity">
    <text evidence="1">Belongs to the UPF0161 family.</text>
</comment>
<dbReference type="PANTHER" id="PTHR33383:SF1">
    <property type="entry name" value="MEMBRANE PROTEIN INSERTION EFFICIENCY FACTOR-RELATED"/>
    <property type="match status" value="1"/>
</dbReference>
<dbReference type="Pfam" id="PF01809">
    <property type="entry name" value="YidD"/>
    <property type="match status" value="1"/>
</dbReference>
<accession>A0ABS7J0V4</accession>
<keyword evidence="1" id="KW-0472">Membrane</keyword>
<sequence>MIMKYPLIWIARAWQLGPSRILPPTCRFTPSCSQYAIEALQKHGAIKGGWLAFKRLLRCQPWGGCGRDPVP</sequence>
<dbReference type="EMBL" id="JAIGNK010000003">
    <property type="protein sequence ID" value="MBX7458367.1"/>
    <property type="molecule type" value="Genomic_DNA"/>
</dbReference>
<dbReference type="NCBIfam" id="TIGR00278">
    <property type="entry name" value="membrane protein insertion efficiency factor YidD"/>
    <property type="match status" value="1"/>
</dbReference>
<evidence type="ECO:0000256" key="1">
    <source>
        <dbReference type="HAMAP-Rule" id="MF_00386"/>
    </source>
</evidence>
<reference evidence="2 3" key="1">
    <citation type="submission" date="2021-08" db="EMBL/GenBank/DDBJ databases">
        <title>Comparative Genomics Analysis of the Genus Qipengyuania Reveals Extensive Genetic Diversity and Metabolic Versatility, Including the Description of Fifteen Novel Species.</title>
        <authorList>
            <person name="Liu Y."/>
        </authorList>
    </citation>
    <scope>NUCLEOTIDE SEQUENCE [LARGE SCALE GENOMIC DNA]</scope>
    <source>
        <strain evidence="2 3">1NDH17</strain>
    </source>
</reference>
<keyword evidence="3" id="KW-1185">Reference proteome</keyword>
<evidence type="ECO:0000313" key="2">
    <source>
        <dbReference type="EMBL" id="MBX7458367.1"/>
    </source>
</evidence>
<name>A0ABS7J0V4_9SPHN</name>
<comment type="caution">
    <text evidence="2">The sequence shown here is derived from an EMBL/GenBank/DDBJ whole genome shotgun (WGS) entry which is preliminary data.</text>
</comment>